<accession>A0A915DCH4</accession>
<dbReference type="WBParaSite" id="jg18454">
    <property type="protein sequence ID" value="jg18454"/>
    <property type="gene ID" value="jg18454"/>
</dbReference>
<protein>
    <submittedName>
        <fullName evidence="2">F-box domain-containing protein</fullName>
    </submittedName>
</protein>
<dbReference type="Proteomes" id="UP000887574">
    <property type="component" value="Unplaced"/>
</dbReference>
<sequence length="225" mass="25682">MKSFAKLFSRRKSLSKQSIYLPTETLIEVLKYLSRKVLVQKVSCLSYYFRQICQSLPNQHIISCLFMDHDWKGQQKSSTTPSICVMVCSHQKISKFLFLTEQSFAAEMVEIPTFVHIENVIISDLVPEAFIISCSSYNLTMFSKTSSGQQHHIIKGIFGSNFVPLTPLINYTSMEELVERFSKDKNQLCGGNHGDNLASRFLNLIKSKSHRILTFSVLEKNTGNH</sequence>
<organism evidence="1 2">
    <name type="scientific">Ditylenchus dipsaci</name>
    <dbReference type="NCBI Taxonomy" id="166011"/>
    <lineage>
        <taxon>Eukaryota</taxon>
        <taxon>Metazoa</taxon>
        <taxon>Ecdysozoa</taxon>
        <taxon>Nematoda</taxon>
        <taxon>Chromadorea</taxon>
        <taxon>Rhabditida</taxon>
        <taxon>Tylenchina</taxon>
        <taxon>Tylenchomorpha</taxon>
        <taxon>Sphaerularioidea</taxon>
        <taxon>Anguinidae</taxon>
        <taxon>Anguininae</taxon>
        <taxon>Ditylenchus</taxon>
    </lineage>
</organism>
<reference evidence="2" key="1">
    <citation type="submission" date="2022-11" db="UniProtKB">
        <authorList>
            <consortium name="WormBaseParasite"/>
        </authorList>
    </citation>
    <scope>IDENTIFICATION</scope>
</reference>
<name>A0A915DCH4_9BILA</name>
<keyword evidence="1" id="KW-1185">Reference proteome</keyword>
<evidence type="ECO:0000313" key="1">
    <source>
        <dbReference type="Proteomes" id="UP000887574"/>
    </source>
</evidence>
<proteinExistence type="predicted"/>
<evidence type="ECO:0000313" key="2">
    <source>
        <dbReference type="WBParaSite" id="jg18454"/>
    </source>
</evidence>
<dbReference type="AlphaFoldDB" id="A0A915DCH4"/>